<feature type="transmembrane region" description="Helical" evidence="9">
    <location>
        <begin position="165"/>
        <end position="189"/>
    </location>
</feature>
<feature type="transmembrane region" description="Helical" evidence="9">
    <location>
        <begin position="14"/>
        <end position="36"/>
    </location>
</feature>
<evidence type="ECO:0000256" key="9">
    <source>
        <dbReference type="SAM" id="Phobius"/>
    </source>
</evidence>
<comment type="caution">
    <text evidence="11">The sequence shown here is derived from an EMBL/GenBank/DDBJ whole genome shotgun (WGS) entry which is preliminary data.</text>
</comment>
<feature type="transmembrane region" description="Helical" evidence="9">
    <location>
        <begin position="90"/>
        <end position="109"/>
    </location>
</feature>
<evidence type="ECO:0000256" key="7">
    <source>
        <dbReference type="ARBA" id="ARBA00023136"/>
    </source>
</evidence>
<feature type="transmembrane region" description="Helical" evidence="9">
    <location>
        <begin position="129"/>
        <end position="153"/>
    </location>
</feature>
<evidence type="ECO:0000256" key="6">
    <source>
        <dbReference type="ARBA" id="ARBA00022989"/>
    </source>
</evidence>
<evidence type="ECO:0000256" key="4">
    <source>
        <dbReference type="ARBA" id="ARBA00022679"/>
    </source>
</evidence>
<dbReference type="InterPro" id="IPR050297">
    <property type="entry name" value="LipidA_mod_glycosyltrf_83"/>
</dbReference>
<evidence type="ECO:0000256" key="2">
    <source>
        <dbReference type="ARBA" id="ARBA00022475"/>
    </source>
</evidence>
<keyword evidence="12" id="KW-1185">Reference proteome</keyword>
<proteinExistence type="predicted"/>
<evidence type="ECO:0000313" key="12">
    <source>
        <dbReference type="Proteomes" id="UP000287168"/>
    </source>
</evidence>
<keyword evidence="3" id="KW-0328">Glycosyltransferase</keyword>
<dbReference type="OrthoDB" id="7813221at2"/>
<dbReference type="Pfam" id="PF13231">
    <property type="entry name" value="PMT_2"/>
    <property type="match status" value="1"/>
</dbReference>
<reference evidence="11 12" key="1">
    <citation type="journal article" date="2015" name="Int. J. Syst. Evol. Microbiol.">
        <title>Gemmobacter intermedius sp. nov., isolated from a white stork (Ciconia ciconia).</title>
        <authorList>
            <person name="Kampfer P."/>
            <person name="Jerzak L."/>
            <person name="Wilharm G."/>
            <person name="Golke J."/>
            <person name="Busse H.J."/>
            <person name="Glaeser S.P."/>
        </authorList>
    </citation>
    <scope>NUCLEOTIDE SEQUENCE [LARGE SCALE GENOMIC DNA]</scope>
    <source>
        <strain evidence="11 12">119/4</strain>
    </source>
</reference>
<name>A0A3S3Y520_9RHOB</name>
<sequence>MTGFRAVRGDQRALFRWLMLIGIGLRLIWAIAVPVFPVSDSEAYDQFARTLATHGVYGWSAEEPTAYWAVGTSALVAFTYLFTESYLGVVVLNLIAGVMILALTFHLARRWFGESVGMLALGLVAFWPNLIFFTSVLSSELFFIAGLLAGLVFWQRPHGHPVANLLLAGLIWGLTSYIRPVVLLVPVALALVDLVQGPRRFLHRAVQAGVIVLLIVLAAAPWSWRNQRVLGAPAMISTNFGANFWMGNNPQSSGGYMELPAEVATMSEIERNDYLKDQAKQFIREEPAAALRLLALKLVKLNNRETIGVVWNEQNLTALIGARGVMLTKIVATLYWYLLLAGALGGMVVIAGRSGIAAALFNQPVSLWGYFTALHVVVVAEDRYHMPSSPFIAVLAAVALHRVWINQIRKQDRDEPLDIDPDCRGRERRAESLSEKGRAGA</sequence>
<gene>
    <name evidence="11" type="ORF">EP867_17020</name>
</gene>
<dbReference type="AlphaFoldDB" id="A0A3S3Y520"/>
<evidence type="ECO:0000313" key="11">
    <source>
        <dbReference type="EMBL" id="RWY37408.1"/>
    </source>
</evidence>
<comment type="subcellular location">
    <subcellularLocation>
        <location evidence="1">Cell membrane</location>
        <topology evidence="1">Multi-pass membrane protein</topology>
    </subcellularLocation>
</comment>
<keyword evidence="5 9" id="KW-0812">Transmembrane</keyword>
<feature type="transmembrane region" description="Helical" evidence="9">
    <location>
        <begin position="201"/>
        <end position="222"/>
    </location>
</feature>
<feature type="region of interest" description="Disordered" evidence="8">
    <location>
        <begin position="415"/>
        <end position="441"/>
    </location>
</feature>
<evidence type="ECO:0000256" key="5">
    <source>
        <dbReference type="ARBA" id="ARBA00022692"/>
    </source>
</evidence>
<evidence type="ECO:0000259" key="10">
    <source>
        <dbReference type="Pfam" id="PF13231"/>
    </source>
</evidence>
<protein>
    <recommendedName>
        <fullName evidence="10">Glycosyltransferase RgtA/B/C/D-like domain-containing protein</fullName>
    </recommendedName>
</protein>
<keyword evidence="2" id="KW-1003">Cell membrane</keyword>
<dbReference type="PANTHER" id="PTHR33908:SF11">
    <property type="entry name" value="MEMBRANE PROTEIN"/>
    <property type="match status" value="1"/>
</dbReference>
<keyword evidence="4" id="KW-0808">Transferase</keyword>
<dbReference type="Proteomes" id="UP000287168">
    <property type="component" value="Unassembled WGS sequence"/>
</dbReference>
<evidence type="ECO:0000256" key="8">
    <source>
        <dbReference type="SAM" id="MobiDB-lite"/>
    </source>
</evidence>
<feature type="transmembrane region" description="Helical" evidence="9">
    <location>
        <begin position="65"/>
        <end position="83"/>
    </location>
</feature>
<accession>A0A3S3Y520</accession>
<dbReference type="GO" id="GO:0009103">
    <property type="term" value="P:lipopolysaccharide biosynthetic process"/>
    <property type="evidence" value="ECO:0007669"/>
    <property type="project" value="UniProtKB-ARBA"/>
</dbReference>
<feature type="transmembrane region" description="Helical" evidence="9">
    <location>
        <begin position="334"/>
        <end position="352"/>
    </location>
</feature>
<keyword evidence="7 9" id="KW-0472">Membrane</keyword>
<dbReference type="InterPro" id="IPR038731">
    <property type="entry name" value="RgtA/B/C-like"/>
</dbReference>
<dbReference type="GO" id="GO:0005886">
    <property type="term" value="C:plasma membrane"/>
    <property type="evidence" value="ECO:0007669"/>
    <property type="project" value="UniProtKB-SubCell"/>
</dbReference>
<feature type="domain" description="Glycosyltransferase RgtA/B/C/D-like" evidence="10">
    <location>
        <begin position="77"/>
        <end position="224"/>
    </location>
</feature>
<feature type="transmembrane region" description="Helical" evidence="9">
    <location>
        <begin position="359"/>
        <end position="380"/>
    </location>
</feature>
<dbReference type="EMBL" id="SBLC01000045">
    <property type="protein sequence ID" value="RWY37408.1"/>
    <property type="molecule type" value="Genomic_DNA"/>
</dbReference>
<organism evidence="11 12">
    <name type="scientific">Falsigemmobacter intermedius</name>
    <dbReference type="NCBI Taxonomy" id="1553448"/>
    <lineage>
        <taxon>Bacteria</taxon>
        <taxon>Pseudomonadati</taxon>
        <taxon>Pseudomonadota</taxon>
        <taxon>Alphaproteobacteria</taxon>
        <taxon>Rhodobacterales</taxon>
        <taxon>Paracoccaceae</taxon>
        <taxon>Falsigemmobacter</taxon>
    </lineage>
</organism>
<dbReference type="GO" id="GO:0016763">
    <property type="term" value="F:pentosyltransferase activity"/>
    <property type="evidence" value="ECO:0007669"/>
    <property type="project" value="TreeGrafter"/>
</dbReference>
<keyword evidence="6 9" id="KW-1133">Transmembrane helix</keyword>
<dbReference type="RefSeq" id="WP_128490663.1">
    <property type="nucleotide sequence ID" value="NZ_JBHLXB010000083.1"/>
</dbReference>
<evidence type="ECO:0000256" key="1">
    <source>
        <dbReference type="ARBA" id="ARBA00004651"/>
    </source>
</evidence>
<dbReference type="PANTHER" id="PTHR33908">
    <property type="entry name" value="MANNOSYLTRANSFERASE YKCB-RELATED"/>
    <property type="match status" value="1"/>
</dbReference>
<evidence type="ECO:0000256" key="3">
    <source>
        <dbReference type="ARBA" id="ARBA00022676"/>
    </source>
</evidence>